<name>A0A0D3HSI3_9ORYZ</name>
<evidence type="ECO:0000313" key="3">
    <source>
        <dbReference type="Proteomes" id="UP000026960"/>
    </source>
</evidence>
<organism evidence="2">
    <name type="scientific">Oryza barthii</name>
    <dbReference type="NCBI Taxonomy" id="65489"/>
    <lineage>
        <taxon>Eukaryota</taxon>
        <taxon>Viridiplantae</taxon>
        <taxon>Streptophyta</taxon>
        <taxon>Embryophyta</taxon>
        <taxon>Tracheophyta</taxon>
        <taxon>Spermatophyta</taxon>
        <taxon>Magnoliopsida</taxon>
        <taxon>Liliopsida</taxon>
        <taxon>Poales</taxon>
        <taxon>Poaceae</taxon>
        <taxon>BOP clade</taxon>
        <taxon>Oryzoideae</taxon>
        <taxon>Oryzeae</taxon>
        <taxon>Oryzinae</taxon>
        <taxon>Oryza</taxon>
    </lineage>
</organism>
<reference evidence="2" key="1">
    <citation type="journal article" date="2009" name="Rice">
        <title>De Novo Next Generation Sequencing of Plant Genomes.</title>
        <authorList>
            <person name="Rounsley S."/>
            <person name="Marri P.R."/>
            <person name="Yu Y."/>
            <person name="He R."/>
            <person name="Sisneros N."/>
            <person name="Goicoechea J.L."/>
            <person name="Lee S.J."/>
            <person name="Angelova A."/>
            <person name="Kudrna D."/>
            <person name="Luo M."/>
            <person name="Affourtit J."/>
            <person name="Desany B."/>
            <person name="Knight J."/>
            <person name="Niazi F."/>
            <person name="Egholm M."/>
            <person name="Wing R.A."/>
        </authorList>
    </citation>
    <scope>NUCLEOTIDE SEQUENCE [LARGE SCALE GENOMIC DNA]</scope>
    <source>
        <strain evidence="2">cv. IRGC 105608</strain>
    </source>
</reference>
<accession>A0A0D3HSI3</accession>
<dbReference type="Gramene" id="OBART12G06020.4">
    <property type="protein sequence ID" value="OBART12G06020.4"/>
    <property type="gene ID" value="OBART12G06020"/>
</dbReference>
<sequence>MIVRLQEKKKKPRCGAAHVVEPTEPRRRHGRTSTDRGETTPPPPPPPAAAPPTRRLGSSAPASAPVSAAWPPWGRLLCLVATPPPHHLGVGQPQSGCSLCWALLCGESRRLGICSWLISSDVDAYGCGWRVEWSSSSRRHGRSGNICI</sequence>
<feature type="compositionally biased region" description="Low complexity" evidence="1">
    <location>
        <begin position="58"/>
        <end position="67"/>
    </location>
</feature>
<feature type="region of interest" description="Disordered" evidence="1">
    <location>
        <begin position="1"/>
        <end position="67"/>
    </location>
</feature>
<feature type="compositionally biased region" description="Pro residues" evidence="1">
    <location>
        <begin position="40"/>
        <end position="50"/>
    </location>
</feature>
<keyword evidence="3" id="KW-1185">Reference proteome</keyword>
<dbReference type="Proteomes" id="UP000026960">
    <property type="component" value="Chromosome 12"/>
</dbReference>
<dbReference type="HOGENOM" id="CLU_1761544_0_0_1"/>
<evidence type="ECO:0000313" key="2">
    <source>
        <dbReference type="EnsemblPlants" id="OBART12G06020.4"/>
    </source>
</evidence>
<dbReference type="AlphaFoldDB" id="A0A0D3HSI3"/>
<reference evidence="2" key="2">
    <citation type="submission" date="2015-03" db="UniProtKB">
        <authorList>
            <consortium name="EnsemblPlants"/>
        </authorList>
    </citation>
    <scope>IDENTIFICATION</scope>
</reference>
<protein>
    <submittedName>
        <fullName evidence="2">Uncharacterized protein</fullName>
    </submittedName>
</protein>
<evidence type="ECO:0000256" key="1">
    <source>
        <dbReference type="SAM" id="MobiDB-lite"/>
    </source>
</evidence>
<proteinExistence type="predicted"/>
<dbReference type="EnsemblPlants" id="OBART12G06020.4">
    <property type="protein sequence ID" value="OBART12G06020.4"/>
    <property type="gene ID" value="OBART12G06020"/>
</dbReference>